<feature type="transmembrane region" description="Helical" evidence="1">
    <location>
        <begin position="147"/>
        <end position="169"/>
    </location>
</feature>
<feature type="transmembrane region" description="Helical" evidence="1">
    <location>
        <begin position="7"/>
        <end position="24"/>
    </location>
</feature>
<dbReference type="NCBIfam" id="TIGR02871">
    <property type="entry name" value="spore_ylbJ"/>
    <property type="match status" value="1"/>
</dbReference>
<dbReference type="Proteomes" id="UP000321491">
    <property type="component" value="Unassembled WGS sequence"/>
</dbReference>
<keyword evidence="1" id="KW-0472">Membrane</keyword>
<organism evidence="3 4">
    <name type="scientific">Cerasibacillus quisquiliarum</name>
    <dbReference type="NCBI Taxonomy" id="227865"/>
    <lineage>
        <taxon>Bacteria</taxon>
        <taxon>Bacillati</taxon>
        <taxon>Bacillota</taxon>
        <taxon>Bacilli</taxon>
        <taxon>Bacillales</taxon>
        <taxon>Bacillaceae</taxon>
        <taxon>Cerasibacillus</taxon>
    </lineage>
</organism>
<evidence type="ECO:0000259" key="2">
    <source>
        <dbReference type="Pfam" id="PF07670"/>
    </source>
</evidence>
<sequence>MIQWFKTVLLSSFVLIMVVLLVIFPEQAYNASLLGLNMWWEIVFPSLLPFFITAELLLSFGVVKFFGRLLEPIMRPLFNVPGVGSFAWLMGMVSGYPTGAKISARLREEKELTQIEAERLVSFTNASSPLFIFGAIAVGFFHDVTLGLLIAIAHYGGNLIVGICMRFYGRSKDKKVNRKTTRKVDWKLALKDMHHFRIRNKRPIGMILGDAIIQSIKTLVMVGGFIILFSVLTELFNLIHFTTFISDIVGILFNVLSLPLELSFPFISGIFEITIGVHLISQVDIDALLQKLVVVSFFLGFNGFSIQAQVASMLASTDIRFKPYFFARLLHGLIASLLTILLYQPLYMVRKQSIATDVPVLYPINDFFLYEWLTLLKQFGPLFTLICLFLALTILLKRMIKY</sequence>
<proteinExistence type="predicted"/>
<protein>
    <submittedName>
        <fullName evidence="3">Sporulation integral membrane protein YlbJ</fullName>
    </submittedName>
</protein>
<keyword evidence="1" id="KW-1133">Transmembrane helix</keyword>
<feature type="transmembrane region" description="Helical" evidence="1">
    <location>
        <begin position="287"/>
        <end position="304"/>
    </location>
</feature>
<evidence type="ECO:0000256" key="1">
    <source>
        <dbReference type="SAM" id="Phobius"/>
    </source>
</evidence>
<reference evidence="3 4" key="1">
    <citation type="submission" date="2019-07" db="EMBL/GenBank/DDBJ databases">
        <title>Whole genome shotgun sequence of Cerasibacillus quisquiliarum NBRC 102429.</title>
        <authorList>
            <person name="Hosoyama A."/>
            <person name="Uohara A."/>
            <person name="Ohji S."/>
            <person name="Ichikawa N."/>
        </authorList>
    </citation>
    <scope>NUCLEOTIDE SEQUENCE [LARGE SCALE GENOMIC DNA]</scope>
    <source>
        <strain evidence="3 4">NBRC 102429</strain>
    </source>
</reference>
<feature type="transmembrane region" description="Helical" evidence="1">
    <location>
        <begin position="44"/>
        <end position="66"/>
    </location>
</feature>
<dbReference type="Pfam" id="PF07670">
    <property type="entry name" value="Gate"/>
    <property type="match status" value="1"/>
</dbReference>
<keyword evidence="4" id="KW-1185">Reference proteome</keyword>
<feature type="transmembrane region" description="Helical" evidence="1">
    <location>
        <begin position="120"/>
        <end position="141"/>
    </location>
</feature>
<feature type="transmembrane region" description="Helical" evidence="1">
    <location>
        <begin position="379"/>
        <end position="396"/>
    </location>
</feature>
<evidence type="ECO:0000313" key="3">
    <source>
        <dbReference type="EMBL" id="GEN30327.1"/>
    </source>
</evidence>
<evidence type="ECO:0000313" key="4">
    <source>
        <dbReference type="Proteomes" id="UP000321491"/>
    </source>
</evidence>
<keyword evidence="1" id="KW-0812">Transmembrane</keyword>
<feature type="transmembrane region" description="Helical" evidence="1">
    <location>
        <begin position="207"/>
        <end position="232"/>
    </location>
</feature>
<comment type="caution">
    <text evidence="3">The sequence shown here is derived from an EMBL/GenBank/DDBJ whole genome shotgun (WGS) entry which is preliminary data.</text>
</comment>
<accession>A0A511UUR1</accession>
<dbReference type="AlphaFoldDB" id="A0A511UUR1"/>
<gene>
    <name evidence="3" type="ORF">CQU01_05650</name>
</gene>
<dbReference type="EMBL" id="BJXW01000008">
    <property type="protein sequence ID" value="GEN30327.1"/>
    <property type="molecule type" value="Genomic_DNA"/>
</dbReference>
<name>A0A511UUR1_9BACI</name>
<dbReference type="InterPro" id="IPR014226">
    <property type="entry name" value="Spore_IM_YlbJ"/>
</dbReference>
<feature type="domain" description="Nucleoside transporter/FeoB GTPase Gate" evidence="2">
    <location>
        <begin position="43"/>
        <end position="139"/>
    </location>
</feature>
<dbReference type="InterPro" id="IPR011642">
    <property type="entry name" value="Gate_dom"/>
</dbReference>
<feature type="transmembrane region" description="Helical" evidence="1">
    <location>
        <begin position="325"/>
        <end position="343"/>
    </location>
</feature>